<keyword evidence="3" id="KW-1185">Reference proteome</keyword>
<evidence type="ECO:0000313" key="3">
    <source>
        <dbReference type="Proteomes" id="UP000314294"/>
    </source>
</evidence>
<proteinExistence type="predicted"/>
<dbReference type="AlphaFoldDB" id="A0A4Z2FE77"/>
<dbReference type="Proteomes" id="UP000314294">
    <property type="component" value="Unassembled WGS sequence"/>
</dbReference>
<gene>
    <name evidence="2" type="ORF">EYF80_050550</name>
</gene>
<accession>A0A4Z2FE77</accession>
<feature type="region of interest" description="Disordered" evidence="1">
    <location>
        <begin position="91"/>
        <end position="145"/>
    </location>
</feature>
<comment type="caution">
    <text evidence="2">The sequence shown here is derived from an EMBL/GenBank/DDBJ whole genome shotgun (WGS) entry which is preliminary data.</text>
</comment>
<protein>
    <submittedName>
        <fullName evidence="2">Uncharacterized protein</fullName>
    </submittedName>
</protein>
<feature type="region of interest" description="Disordered" evidence="1">
    <location>
        <begin position="43"/>
        <end position="68"/>
    </location>
</feature>
<feature type="compositionally biased region" description="Low complexity" evidence="1">
    <location>
        <begin position="95"/>
        <end position="129"/>
    </location>
</feature>
<name>A0A4Z2FE77_9TELE</name>
<evidence type="ECO:0000256" key="1">
    <source>
        <dbReference type="SAM" id="MobiDB-lite"/>
    </source>
</evidence>
<dbReference type="EMBL" id="SRLO01001293">
    <property type="protein sequence ID" value="TNN39281.1"/>
    <property type="molecule type" value="Genomic_DNA"/>
</dbReference>
<evidence type="ECO:0000313" key="2">
    <source>
        <dbReference type="EMBL" id="TNN39281.1"/>
    </source>
</evidence>
<organism evidence="2 3">
    <name type="scientific">Liparis tanakae</name>
    <name type="common">Tanaka's snailfish</name>
    <dbReference type="NCBI Taxonomy" id="230148"/>
    <lineage>
        <taxon>Eukaryota</taxon>
        <taxon>Metazoa</taxon>
        <taxon>Chordata</taxon>
        <taxon>Craniata</taxon>
        <taxon>Vertebrata</taxon>
        <taxon>Euteleostomi</taxon>
        <taxon>Actinopterygii</taxon>
        <taxon>Neopterygii</taxon>
        <taxon>Teleostei</taxon>
        <taxon>Neoteleostei</taxon>
        <taxon>Acanthomorphata</taxon>
        <taxon>Eupercaria</taxon>
        <taxon>Perciformes</taxon>
        <taxon>Cottioidei</taxon>
        <taxon>Cottales</taxon>
        <taxon>Liparidae</taxon>
        <taxon>Liparis</taxon>
    </lineage>
</organism>
<sequence>MSDARHSEERKHVNEHRNRARLVLSVTVSSSGAGGCEQTCVYNPKGELTGSKVAASSSRGREGRQPEGCSTATRLLAAHIAQLASAVCVQADGQRPAAPRRSSPLLAAPRRSSPLSPSLVAVDVPPSETSLREDTRLSLSSRSTS</sequence>
<reference evidence="2 3" key="1">
    <citation type="submission" date="2019-03" db="EMBL/GenBank/DDBJ databases">
        <title>First draft genome of Liparis tanakae, snailfish: a comprehensive survey of snailfish specific genes.</title>
        <authorList>
            <person name="Kim W."/>
            <person name="Song I."/>
            <person name="Jeong J.-H."/>
            <person name="Kim D."/>
            <person name="Kim S."/>
            <person name="Ryu S."/>
            <person name="Song J.Y."/>
            <person name="Lee S.K."/>
        </authorList>
    </citation>
    <scope>NUCLEOTIDE SEQUENCE [LARGE SCALE GENOMIC DNA]</scope>
    <source>
        <tissue evidence="2">Muscle</tissue>
    </source>
</reference>